<feature type="transmembrane region" description="Helical" evidence="9">
    <location>
        <begin position="149"/>
        <end position="166"/>
    </location>
</feature>
<feature type="compositionally biased region" description="Low complexity" evidence="8">
    <location>
        <begin position="8"/>
        <end position="19"/>
    </location>
</feature>
<feature type="region of interest" description="Disordered" evidence="8">
    <location>
        <begin position="1"/>
        <end position="20"/>
    </location>
</feature>
<evidence type="ECO:0000313" key="11">
    <source>
        <dbReference type="Proteomes" id="UP000572635"/>
    </source>
</evidence>
<evidence type="ECO:0000313" key="10">
    <source>
        <dbReference type="EMBL" id="MBB5433406.1"/>
    </source>
</evidence>
<proteinExistence type="inferred from homology"/>
<dbReference type="Pfam" id="PF01032">
    <property type="entry name" value="FecCD"/>
    <property type="match status" value="1"/>
</dbReference>
<dbReference type="GO" id="GO:0033214">
    <property type="term" value="P:siderophore-iron import into cell"/>
    <property type="evidence" value="ECO:0007669"/>
    <property type="project" value="TreeGrafter"/>
</dbReference>
<feature type="transmembrane region" description="Helical" evidence="9">
    <location>
        <begin position="90"/>
        <end position="107"/>
    </location>
</feature>
<dbReference type="InterPro" id="IPR000522">
    <property type="entry name" value="ABC_transptr_permease_BtuC"/>
</dbReference>
<accession>A0A7W8VEF1</accession>
<evidence type="ECO:0000256" key="4">
    <source>
        <dbReference type="ARBA" id="ARBA00022475"/>
    </source>
</evidence>
<dbReference type="Gene3D" id="1.10.3470.10">
    <property type="entry name" value="ABC transporter involved in vitamin B12 uptake, BtuC"/>
    <property type="match status" value="1"/>
</dbReference>
<evidence type="ECO:0000256" key="9">
    <source>
        <dbReference type="SAM" id="Phobius"/>
    </source>
</evidence>
<dbReference type="PANTHER" id="PTHR30472:SF67">
    <property type="entry name" value="PERMEASE OF ABC TRANSPORTER-RELATED"/>
    <property type="match status" value="1"/>
</dbReference>
<dbReference type="CDD" id="cd06550">
    <property type="entry name" value="TM_ABC_iron-siderophores_like"/>
    <property type="match status" value="1"/>
</dbReference>
<dbReference type="InterPro" id="IPR037294">
    <property type="entry name" value="ABC_BtuC-like"/>
</dbReference>
<keyword evidence="3" id="KW-0813">Transport</keyword>
<feature type="transmembrane region" description="Helical" evidence="9">
    <location>
        <begin position="309"/>
        <end position="331"/>
    </location>
</feature>
<keyword evidence="5 9" id="KW-0812">Transmembrane</keyword>
<comment type="subcellular location">
    <subcellularLocation>
        <location evidence="1">Cell membrane</location>
        <topology evidence="1">Multi-pass membrane protein</topology>
    </subcellularLocation>
</comment>
<organism evidence="10 11">
    <name type="scientific">Nocardiopsis composta</name>
    <dbReference type="NCBI Taxonomy" id="157465"/>
    <lineage>
        <taxon>Bacteria</taxon>
        <taxon>Bacillati</taxon>
        <taxon>Actinomycetota</taxon>
        <taxon>Actinomycetes</taxon>
        <taxon>Streptosporangiales</taxon>
        <taxon>Nocardiopsidaceae</taxon>
        <taxon>Nocardiopsis</taxon>
    </lineage>
</organism>
<keyword evidence="6 9" id="KW-1133">Transmembrane helix</keyword>
<dbReference type="Proteomes" id="UP000572635">
    <property type="component" value="Unassembled WGS sequence"/>
</dbReference>
<evidence type="ECO:0000256" key="1">
    <source>
        <dbReference type="ARBA" id="ARBA00004651"/>
    </source>
</evidence>
<feature type="transmembrane region" description="Helical" evidence="9">
    <location>
        <begin position="221"/>
        <end position="245"/>
    </location>
</feature>
<dbReference type="SUPFAM" id="SSF81345">
    <property type="entry name" value="ABC transporter involved in vitamin B12 uptake, BtuC"/>
    <property type="match status" value="1"/>
</dbReference>
<evidence type="ECO:0000256" key="3">
    <source>
        <dbReference type="ARBA" id="ARBA00022448"/>
    </source>
</evidence>
<dbReference type="AlphaFoldDB" id="A0A7W8VEF1"/>
<feature type="transmembrane region" description="Helical" evidence="9">
    <location>
        <begin position="119"/>
        <end position="142"/>
    </location>
</feature>
<reference evidence="10 11" key="1">
    <citation type="submission" date="2020-08" db="EMBL/GenBank/DDBJ databases">
        <title>Sequencing the genomes of 1000 actinobacteria strains.</title>
        <authorList>
            <person name="Klenk H.-P."/>
        </authorList>
    </citation>
    <scope>NUCLEOTIDE SEQUENCE [LARGE SCALE GENOMIC DNA]</scope>
    <source>
        <strain evidence="10 11">DSM 44551</strain>
    </source>
</reference>
<evidence type="ECO:0000256" key="6">
    <source>
        <dbReference type="ARBA" id="ARBA00022989"/>
    </source>
</evidence>
<feature type="transmembrane region" description="Helical" evidence="9">
    <location>
        <begin position="337"/>
        <end position="355"/>
    </location>
</feature>
<keyword evidence="11" id="KW-1185">Reference proteome</keyword>
<evidence type="ECO:0000256" key="7">
    <source>
        <dbReference type="ARBA" id="ARBA00023136"/>
    </source>
</evidence>
<dbReference type="FunFam" id="1.10.3470.10:FF:000001">
    <property type="entry name" value="Vitamin B12 ABC transporter permease BtuC"/>
    <property type="match status" value="1"/>
</dbReference>
<dbReference type="PANTHER" id="PTHR30472">
    <property type="entry name" value="FERRIC ENTEROBACTIN TRANSPORT SYSTEM PERMEASE PROTEIN"/>
    <property type="match status" value="1"/>
</dbReference>
<sequence length="367" mass="37407">MTTVSDKAAGPGRAARPSPRRGPVPLPVLLPLLAAAVPVAATFGIIAGSVDVSFADTWRIIAHRAFPGLVRPDWPPAHEAIVTVARAPRVVLAALAGAGLAAVGAALQTLVRNPLADPLLLGISSGATLGAVLVVVTGAGVLGLFTLPLTAFLGALLSLVAVYALAQARGRMTVTRLILSGVVVGQLCSAVASLAIMLSGDPHVAKQVQRWTLGGLAGTTWQTLPVVAAAVLAALLLIAAAAPALNVLQLGEETAVGMGLGVHRFRALMFVATSLATGVLVSVCGPIGFVGLMMPHIARLLVGSDHRRVLPVAILLGASFMILADLAARVLAAPEEIPIGILTALCGAPFFLWLMRRDARRGGRGLT</sequence>
<dbReference type="GO" id="GO:0022857">
    <property type="term" value="F:transmembrane transporter activity"/>
    <property type="evidence" value="ECO:0007669"/>
    <property type="project" value="InterPro"/>
</dbReference>
<evidence type="ECO:0000256" key="2">
    <source>
        <dbReference type="ARBA" id="ARBA00007935"/>
    </source>
</evidence>
<evidence type="ECO:0000256" key="5">
    <source>
        <dbReference type="ARBA" id="ARBA00022692"/>
    </source>
</evidence>
<feature type="transmembrane region" description="Helical" evidence="9">
    <location>
        <begin position="28"/>
        <end position="50"/>
    </location>
</feature>
<dbReference type="RefSeq" id="WP_184393122.1">
    <property type="nucleotide sequence ID" value="NZ_BAAAJD010000113.1"/>
</dbReference>
<feature type="transmembrane region" description="Helical" evidence="9">
    <location>
        <begin position="178"/>
        <end position="200"/>
    </location>
</feature>
<gene>
    <name evidence="10" type="ORF">HDA36_003490</name>
</gene>
<comment type="similarity">
    <text evidence="2">Belongs to the binding-protein-dependent transport system permease family. FecCD subfamily.</text>
</comment>
<dbReference type="EMBL" id="JACHDB010000001">
    <property type="protein sequence ID" value="MBB5433406.1"/>
    <property type="molecule type" value="Genomic_DNA"/>
</dbReference>
<evidence type="ECO:0000256" key="8">
    <source>
        <dbReference type="SAM" id="MobiDB-lite"/>
    </source>
</evidence>
<keyword evidence="4" id="KW-1003">Cell membrane</keyword>
<comment type="caution">
    <text evidence="10">The sequence shown here is derived from an EMBL/GenBank/DDBJ whole genome shotgun (WGS) entry which is preliminary data.</text>
</comment>
<dbReference type="GO" id="GO:0005886">
    <property type="term" value="C:plasma membrane"/>
    <property type="evidence" value="ECO:0007669"/>
    <property type="project" value="UniProtKB-SubCell"/>
</dbReference>
<name>A0A7W8VEF1_9ACTN</name>
<keyword evidence="7 9" id="KW-0472">Membrane</keyword>
<feature type="transmembrane region" description="Helical" evidence="9">
    <location>
        <begin position="265"/>
        <end position="289"/>
    </location>
</feature>
<protein>
    <submittedName>
        <fullName evidence="10">Iron complex transport system permease protein</fullName>
    </submittedName>
</protein>